<organism evidence="1 2">
    <name type="scientific">Coemansia brasiliensis</name>
    <dbReference type="NCBI Taxonomy" id="2650707"/>
    <lineage>
        <taxon>Eukaryota</taxon>
        <taxon>Fungi</taxon>
        <taxon>Fungi incertae sedis</taxon>
        <taxon>Zoopagomycota</taxon>
        <taxon>Kickxellomycotina</taxon>
        <taxon>Kickxellomycetes</taxon>
        <taxon>Kickxellales</taxon>
        <taxon>Kickxellaceae</taxon>
        <taxon>Coemansia</taxon>
    </lineage>
</organism>
<sequence>MNHGSVKLLDLKFKPGSLPPGAPSPYRGCILGCDELLSELFDIRPTMTGAGR</sequence>
<proteinExistence type="predicted"/>
<dbReference type="OrthoDB" id="430051at2759"/>
<protein>
    <submittedName>
        <fullName evidence="1">Uncharacterized protein</fullName>
    </submittedName>
</protein>
<accession>A0A9W8I210</accession>
<dbReference type="AlphaFoldDB" id="A0A9W8I210"/>
<reference evidence="1" key="1">
    <citation type="submission" date="2022-07" db="EMBL/GenBank/DDBJ databases">
        <title>Phylogenomic reconstructions and comparative analyses of Kickxellomycotina fungi.</title>
        <authorList>
            <person name="Reynolds N.K."/>
            <person name="Stajich J.E."/>
            <person name="Barry K."/>
            <person name="Grigoriev I.V."/>
            <person name="Crous P."/>
            <person name="Smith M.E."/>
        </authorList>
    </citation>
    <scope>NUCLEOTIDE SEQUENCE</scope>
    <source>
        <strain evidence="1">NRRL 1566</strain>
    </source>
</reference>
<comment type="caution">
    <text evidence="1">The sequence shown here is derived from an EMBL/GenBank/DDBJ whole genome shotgun (WGS) entry which is preliminary data.</text>
</comment>
<dbReference type="EMBL" id="JANBUW010002186">
    <property type="protein sequence ID" value="KAJ2841419.1"/>
    <property type="molecule type" value="Genomic_DNA"/>
</dbReference>
<keyword evidence="2" id="KW-1185">Reference proteome</keyword>
<feature type="non-terminal residue" evidence="1">
    <location>
        <position position="52"/>
    </location>
</feature>
<name>A0A9W8I210_9FUNG</name>
<evidence type="ECO:0000313" key="2">
    <source>
        <dbReference type="Proteomes" id="UP001139887"/>
    </source>
</evidence>
<dbReference type="Proteomes" id="UP001139887">
    <property type="component" value="Unassembled WGS sequence"/>
</dbReference>
<gene>
    <name evidence="1" type="ORF">IWW36_006263</name>
</gene>
<evidence type="ECO:0000313" key="1">
    <source>
        <dbReference type="EMBL" id="KAJ2841419.1"/>
    </source>
</evidence>